<comment type="caution">
    <text evidence="1">The sequence shown here is derived from an EMBL/GenBank/DDBJ whole genome shotgun (WGS) entry which is preliminary data.</text>
</comment>
<name>A0AAD7MEN0_9AGAR</name>
<organism evidence="1 2">
    <name type="scientific">Mycena metata</name>
    <dbReference type="NCBI Taxonomy" id="1033252"/>
    <lineage>
        <taxon>Eukaryota</taxon>
        <taxon>Fungi</taxon>
        <taxon>Dikarya</taxon>
        <taxon>Basidiomycota</taxon>
        <taxon>Agaricomycotina</taxon>
        <taxon>Agaricomycetes</taxon>
        <taxon>Agaricomycetidae</taxon>
        <taxon>Agaricales</taxon>
        <taxon>Marasmiineae</taxon>
        <taxon>Mycenaceae</taxon>
        <taxon>Mycena</taxon>
    </lineage>
</organism>
<dbReference type="AlphaFoldDB" id="A0AAD7MEN0"/>
<gene>
    <name evidence="1" type="ORF">B0H16DRAFT_1742940</name>
</gene>
<sequence length="295" mass="32717">MAARCNVVRPPPDWRSSQGSSRFLCSFQADSDSDASEIFRAYDGIPYAHPSSRGSSHGVVVGSGLFDSDTQHARARARGQQCANLVLTLARPVDNDLRPGESLARSGRSRAVAARSASFIVRSVLPFKFCLDPGRNPPVLTSARPVDDWRLGESLARLGLLDPGPTSDWANIVTRPRQSQRVHTHPWHRPRPPVDSMSVLHMVLPPRRPIRPRRLHTAIPHPQPSPARIRGPWWVFLVPPVPYPSPMMCAAIRLHHPFRKHALHSLATSTSLMSPVLDPFLARCATATAYPPRWI</sequence>
<evidence type="ECO:0000313" key="1">
    <source>
        <dbReference type="EMBL" id="KAJ7713914.1"/>
    </source>
</evidence>
<protein>
    <submittedName>
        <fullName evidence="1">Uncharacterized protein</fullName>
    </submittedName>
</protein>
<keyword evidence="2" id="KW-1185">Reference proteome</keyword>
<dbReference type="Proteomes" id="UP001215598">
    <property type="component" value="Unassembled WGS sequence"/>
</dbReference>
<accession>A0AAD7MEN0</accession>
<reference evidence="1" key="1">
    <citation type="submission" date="2023-03" db="EMBL/GenBank/DDBJ databases">
        <title>Massive genome expansion in bonnet fungi (Mycena s.s.) driven by repeated elements and novel gene families across ecological guilds.</title>
        <authorList>
            <consortium name="Lawrence Berkeley National Laboratory"/>
            <person name="Harder C.B."/>
            <person name="Miyauchi S."/>
            <person name="Viragh M."/>
            <person name="Kuo A."/>
            <person name="Thoen E."/>
            <person name="Andreopoulos B."/>
            <person name="Lu D."/>
            <person name="Skrede I."/>
            <person name="Drula E."/>
            <person name="Henrissat B."/>
            <person name="Morin E."/>
            <person name="Kohler A."/>
            <person name="Barry K."/>
            <person name="LaButti K."/>
            <person name="Morin E."/>
            <person name="Salamov A."/>
            <person name="Lipzen A."/>
            <person name="Mereny Z."/>
            <person name="Hegedus B."/>
            <person name="Baldrian P."/>
            <person name="Stursova M."/>
            <person name="Weitz H."/>
            <person name="Taylor A."/>
            <person name="Grigoriev I.V."/>
            <person name="Nagy L.G."/>
            <person name="Martin F."/>
            <person name="Kauserud H."/>
        </authorList>
    </citation>
    <scope>NUCLEOTIDE SEQUENCE</scope>
    <source>
        <strain evidence="1">CBHHK182m</strain>
    </source>
</reference>
<evidence type="ECO:0000313" key="2">
    <source>
        <dbReference type="Proteomes" id="UP001215598"/>
    </source>
</evidence>
<dbReference type="EMBL" id="JARKIB010000333">
    <property type="protein sequence ID" value="KAJ7713914.1"/>
    <property type="molecule type" value="Genomic_DNA"/>
</dbReference>
<proteinExistence type="predicted"/>